<accession>A0A814DV18</accession>
<dbReference type="AlphaFoldDB" id="A0A814DV18"/>
<comment type="caution">
    <text evidence="1">The sequence shown here is derived from an EMBL/GenBank/DDBJ whole genome shotgun (WGS) entry which is preliminary data.</text>
</comment>
<reference evidence="1" key="1">
    <citation type="submission" date="2021-02" db="EMBL/GenBank/DDBJ databases">
        <authorList>
            <person name="Nowell W R."/>
        </authorList>
    </citation>
    <scope>NUCLEOTIDE SEQUENCE</scope>
</reference>
<protein>
    <submittedName>
        <fullName evidence="1">Uncharacterized protein</fullName>
    </submittedName>
</protein>
<organism evidence="1 2">
    <name type="scientific">Rotaria sordida</name>
    <dbReference type="NCBI Taxonomy" id="392033"/>
    <lineage>
        <taxon>Eukaryota</taxon>
        <taxon>Metazoa</taxon>
        <taxon>Spiralia</taxon>
        <taxon>Gnathifera</taxon>
        <taxon>Rotifera</taxon>
        <taxon>Eurotatoria</taxon>
        <taxon>Bdelloidea</taxon>
        <taxon>Philodinida</taxon>
        <taxon>Philodinidae</taxon>
        <taxon>Rotaria</taxon>
    </lineage>
</organism>
<dbReference type="EMBL" id="CAJNOL010000247">
    <property type="protein sequence ID" value="CAF0960523.1"/>
    <property type="molecule type" value="Genomic_DNA"/>
</dbReference>
<name>A0A814DV18_9BILA</name>
<sequence length="88" mass="10211">MMIGNIIFPLENLFEYDEHDQFRIFIDKLGFVEKIHSSSTSTFFIGAKSIKNIQHTLQSNHDRIGIIIQLPMIISTDELPVYIDLFPN</sequence>
<dbReference type="Proteomes" id="UP000663870">
    <property type="component" value="Unassembled WGS sequence"/>
</dbReference>
<evidence type="ECO:0000313" key="2">
    <source>
        <dbReference type="Proteomes" id="UP000663870"/>
    </source>
</evidence>
<evidence type="ECO:0000313" key="1">
    <source>
        <dbReference type="EMBL" id="CAF0960523.1"/>
    </source>
</evidence>
<keyword evidence="2" id="KW-1185">Reference proteome</keyword>
<proteinExistence type="predicted"/>
<gene>
    <name evidence="1" type="ORF">JXQ802_LOCUS12163</name>
</gene>